<dbReference type="Gene3D" id="4.10.220.110">
    <property type="match status" value="1"/>
</dbReference>
<feature type="domain" description="DUF2345" evidence="4">
    <location>
        <begin position="850"/>
        <end position="997"/>
    </location>
</feature>
<feature type="domain" description="Gp5/Type VI secretion system Vgr protein OB-fold" evidence="3">
    <location>
        <begin position="485"/>
        <end position="533"/>
    </location>
</feature>
<evidence type="ECO:0000313" key="7">
    <source>
        <dbReference type="Proteomes" id="UP001199528"/>
    </source>
</evidence>
<sequence>MPFNIFNVLEKIGLNAQKRAIHVQFSNQLLNNQIFLQRIEGQHQLNAGLEADLICLSTNAQIPLKQFIGVQVAVDQVTDSGQLFRTTGIITEASYGQSDGALTLYKLTLKDATSLWHQRRNSRVFMNKSIVEVTEVLFKEWQQKSPLFAASLGLDLNGLSQNYDIRPFIMQHNESDYDFLTRLWRSEGISWLVDESELFVLHSIVPLQPQKLRLIDDNSQYRALDRRSIRFHRSSATEYQDSITGFIAVRSLQPTAVHVQRWQPDALTQEEGAGSVVTTHQHSESFDSASLSLEQAWHVSPAWMQDLKGDDQATASGGNQLEKLNQQLNDMYASQAKYFKAYSTVRDSQVGYWFSLREHPEINQHEGADQEFLITAKKFYNQNNLPKDLQQQVSQLLMLSRWDKHNLEDSERQGNELTLIRRQIKTTPEYDPEQHRPIAYPQRAKVVGPEGEAIHVDEWGRIKVRFLFTRRDDHGHDGGAGSNDNDTDSAWVDVLTPWAGEGYGARFLPRIGEVVVIDFFDGNIDRPFVTGRIHEAQRSPTKFDIKGQLPDTKKLSGIRSQEVNGSGFNQLRFDDTTGQISTQLQSSHAATQLNLGNLSHPKTQETSEGRGEGFELRTDAWGAVRAGKGMLISTYSQEQAIADHLEAAQAQSLLSQGYDSMKMLSEVAAKQQTDALNVINRLPKFIQSLELKTTGQALDSTLNLFKEGMNSDPIHALKDCGGFIEDIGALGGDAKGAVEEFNAFFGDAKDAVENLKAFIENIEEHGADIIKGKLASIKDRIQKNPFESIKEVGKVLANVDIKDFELMSTCGTFSKGSKLEITPSKALGSLQGFMEGYTQGLESSSDTKQQEQGKIFRQALMLLASPNGIALTTPENIILQASQDIAESASGSINLSAQKNIIGHAQDKISLFAAQKGFRAYAAKGKLELQAQDDAIEAIAKRVIKLISTEDKIEITSPKEIVLTAGGSQLKINANGVFSTTGGKFESKAGQHLFTSGATVNAELPKMPESGIFSRRFDFSELVNPDLLKDGFKYKVINHAKKTEYIGFLDQFARTGRIFSDNPDSVEILLLGKNDDSSDKLQLVEEVITEGQGHGSDEACCGGDDDHNHEHDSDEHIEDTDLKADFESFGLKD</sequence>
<gene>
    <name evidence="6" type="ORF">LF296_00540</name>
</gene>
<dbReference type="SUPFAM" id="SSF69279">
    <property type="entry name" value="Phage tail proteins"/>
    <property type="match status" value="1"/>
</dbReference>
<dbReference type="NCBIfam" id="TIGR01646">
    <property type="entry name" value="vgr_GE"/>
    <property type="match status" value="1"/>
</dbReference>
<evidence type="ECO:0000313" key="6">
    <source>
        <dbReference type="EMBL" id="WDZ51333.1"/>
    </source>
</evidence>
<dbReference type="Gene3D" id="2.30.110.50">
    <property type="match status" value="1"/>
</dbReference>
<dbReference type="Gene3D" id="3.55.50.10">
    <property type="entry name" value="Baseplate protein-like domains"/>
    <property type="match status" value="1"/>
</dbReference>
<feature type="domain" description="Putative type VI secretion system Rhs element associated Vgr" evidence="5">
    <location>
        <begin position="561"/>
        <end position="668"/>
    </location>
</feature>
<reference evidence="6" key="2">
    <citation type="submission" date="2023-02" db="EMBL/GenBank/DDBJ databases">
        <authorList>
            <person name="Huang Y."/>
            <person name="Zhang Y."/>
            <person name="Zhang T."/>
            <person name="Wang J."/>
        </authorList>
    </citation>
    <scope>NUCLEOTIDE SEQUENCE</scope>
    <source>
        <strain evidence="6">KJ-1</strain>
    </source>
</reference>
<evidence type="ECO:0000259" key="5">
    <source>
        <dbReference type="Pfam" id="PF13296"/>
    </source>
</evidence>
<dbReference type="Pfam" id="PF10106">
    <property type="entry name" value="DUF2345"/>
    <property type="match status" value="1"/>
</dbReference>
<feature type="region of interest" description="Disordered" evidence="2">
    <location>
        <begin position="1091"/>
        <end position="1120"/>
    </location>
</feature>
<evidence type="ECO:0000259" key="3">
    <source>
        <dbReference type="Pfam" id="PF04717"/>
    </source>
</evidence>
<dbReference type="Proteomes" id="UP001199528">
    <property type="component" value="Chromosome"/>
</dbReference>
<accession>A0AAJ6NJ93</accession>
<organism evidence="6 7">
    <name type="scientific">Acinetobacter vivianii</name>
    <dbReference type="NCBI Taxonomy" id="1776742"/>
    <lineage>
        <taxon>Bacteria</taxon>
        <taxon>Pseudomonadati</taxon>
        <taxon>Pseudomonadota</taxon>
        <taxon>Gammaproteobacteria</taxon>
        <taxon>Moraxellales</taxon>
        <taxon>Moraxellaceae</taxon>
        <taxon>Acinetobacter</taxon>
    </lineage>
</organism>
<dbReference type="SUPFAM" id="SSF69255">
    <property type="entry name" value="gp5 N-terminal domain-like"/>
    <property type="match status" value="1"/>
</dbReference>
<dbReference type="InterPro" id="IPR028244">
    <property type="entry name" value="T6SS_Rhs_Vgr_dom"/>
</dbReference>
<dbReference type="InterPro" id="IPR006533">
    <property type="entry name" value="T6SS_Vgr_RhsGE"/>
</dbReference>
<dbReference type="Pfam" id="PF13296">
    <property type="entry name" value="T6SS_Vgr"/>
    <property type="match status" value="1"/>
</dbReference>
<evidence type="ECO:0000256" key="2">
    <source>
        <dbReference type="SAM" id="MobiDB-lite"/>
    </source>
</evidence>
<dbReference type="AlphaFoldDB" id="A0AAJ6NJ93"/>
<dbReference type="NCBIfam" id="TIGR03361">
    <property type="entry name" value="VI_Rhs_Vgr"/>
    <property type="match status" value="1"/>
</dbReference>
<reference evidence="6" key="1">
    <citation type="journal article" date="2022" name="Front Environ Sci">
        <title>Complete genome sequence analysis of a novel alkane-degrading bacterial strain, Acinetobacter vivianii KJ-1, and its diesel degradation ability.</title>
        <authorList>
            <person name="Zhang Y."/>
            <person name="Song F."/>
            <person name="Wang J."/>
            <person name="Zhao Q."/>
            <person name="Zheng L."/>
            <person name="Wang Z."/>
            <person name="Zhang X."/>
            <person name="Gao Y."/>
            <person name="Chen G."/>
            <person name="Huang Y."/>
        </authorList>
    </citation>
    <scope>NUCLEOTIDE SEQUENCE</scope>
    <source>
        <strain evidence="6">KJ-1</strain>
    </source>
</reference>
<dbReference type="Pfam" id="PF05954">
    <property type="entry name" value="Phage_GPD"/>
    <property type="match status" value="1"/>
</dbReference>
<protein>
    <submittedName>
        <fullName evidence="6">Type VI secretion system Vgr family protein</fullName>
    </submittedName>
</protein>
<dbReference type="InterPro" id="IPR037026">
    <property type="entry name" value="Vgr_OB-fold_dom_sf"/>
</dbReference>
<name>A0AAJ6NJ93_9GAMM</name>
<evidence type="ECO:0000259" key="4">
    <source>
        <dbReference type="Pfam" id="PF10106"/>
    </source>
</evidence>
<comment type="similarity">
    <text evidence="1">Belongs to the VgrG protein family.</text>
</comment>
<proteinExistence type="inferred from homology"/>
<dbReference type="Pfam" id="PF04717">
    <property type="entry name" value="Phage_base_V"/>
    <property type="match status" value="1"/>
</dbReference>
<dbReference type="InterPro" id="IPR006531">
    <property type="entry name" value="Gp5/Vgr_OB"/>
</dbReference>
<dbReference type="InterPro" id="IPR018769">
    <property type="entry name" value="VgrG2_DUF2345"/>
</dbReference>
<dbReference type="EMBL" id="CP085083">
    <property type="protein sequence ID" value="WDZ51333.1"/>
    <property type="molecule type" value="Genomic_DNA"/>
</dbReference>
<feature type="compositionally biased region" description="Basic and acidic residues" evidence="2">
    <location>
        <begin position="1104"/>
        <end position="1120"/>
    </location>
</feature>
<dbReference type="RefSeq" id="WP_272655210.1">
    <property type="nucleotide sequence ID" value="NZ_CP085083.1"/>
</dbReference>
<evidence type="ECO:0000256" key="1">
    <source>
        <dbReference type="ARBA" id="ARBA00005558"/>
    </source>
</evidence>
<dbReference type="KEGG" id="aviv:LF296_00540"/>
<dbReference type="Gene3D" id="2.40.50.230">
    <property type="entry name" value="Gp5 N-terminal domain"/>
    <property type="match status" value="1"/>
</dbReference>
<dbReference type="InterPro" id="IPR017847">
    <property type="entry name" value="T6SS_RhsGE_Vgr_subset"/>
</dbReference>